<evidence type="ECO:0000313" key="2">
    <source>
        <dbReference type="EMBL" id="RCX28080.1"/>
    </source>
</evidence>
<proteinExistence type="predicted"/>
<dbReference type="EMBL" id="QPJY01000008">
    <property type="protein sequence ID" value="RCX28080.1"/>
    <property type="molecule type" value="Genomic_DNA"/>
</dbReference>
<evidence type="ECO:0008006" key="4">
    <source>
        <dbReference type="Google" id="ProtNLM"/>
    </source>
</evidence>
<dbReference type="Pfam" id="PF20344">
    <property type="entry name" value="DUF6639"/>
    <property type="match status" value="1"/>
</dbReference>
<feature type="signal peptide" evidence="1">
    <location>
        <begin position="1"/>
        <end position="26"/>
    </location>
</feature>
<keyword evidence="3" id="KW-1185">Reference proteome</keyword>
<dbReference type="OrthoDB" id="6087173at2"/>
<dbReference type="AlphaFoldDB" id="A0A369C290"/>
<evidence type="ECO:0000313" key="3">
    <source>
        <dbReference type="Proteomes" id="UP000252707"/>
    </source>
</evidence>
<evidence type="ECO:0000256" key="1">
    <source>
        <dbReference type="SAM" id="SignalP"/>
    </source>
</evidence>
<accession>A0A369C290</accession>
<comment type="caution">
    <text evidence="2">The sequence shown here is derived from an EMBL/GenBank/DDBJ whole genome shotgun (WGS) entry which is preliminary data.</text>
</comment>
<gene>
    <name evidence="2" type="ORF">DFQ59_108108</name>
</gene>
<dbReference type="InterPro" id="IPR046579">
    <property type="entry name" value="DUF6639"/>
</dbReference>
<keyword evidence="1" id="KW-0732">Signal</keyword>
<reference evidence="2 3" key="1">
    <citation type="submission" date="2018-07" db="EMBL/GenBank/DDBJ databases">
        <title>Genomic Encyclopedia of Type Strains, Phase IV (KMG-IV): sequencing the most valuable type-strain genomes for metagenomic binning, comparative biology and taxonomic classification.</title>
        <authorList>
            <person name="Goeker M."/>
        </authorList>
    </citation>
    <scope>NUCLEOTIDE SEQUENCE [LARGE SCALE GENOMIC DNA]</scope>
    <source>
        <strain evidence="2 3">DSM 26407</strain>
    </source>
</reference>
<dbReference type="Proteomes" id="UP000252707">
    <property type="component" value="Unassembled WGS sequence"/>
</dbReference>
<name>A0A369C290_9GAMM</name>
<protein>
    <recommendedName>
        <fullName evidence="4">Basic secretory peptidase family protein</fullName>
    </recommendedName>
</protein>
<organism evidence="2 3">
    <name type="scientific">Thioalbus denitrificans</name>
    <dbReference type="NCBI Taxonomy" id="547122"/>
    <lineage>
        <taxon>Bacteria</taxon>
        <taxon>Pseudomonadati</taxon>
        <taxon>Pseudomonadota</taxon>
        <taxon>Gammaproteobacteria</taxon>
        <taxon>Chromatiales</taxon>
        <taxon>Ectothiorhodospiraceae</taxon>
        <taxon>Thioalbus</taxon>
    </lineage>
</organism>
<sequence length="227" mass="24786">MTRFRLLLVLVQLFLSAGLAPWFAEAAVSHCADSRVSVIHAGPPVAEAVCAAVGDALGFMAAHGFETDLAFLVEVVEEPGVPRTFGSYDRRGIRIEVLSPAACRRRGGGRLFGLELDPALYRSIIVHEVAHLVARFNGEDALHDVAGQEYIAFTVQLGTLPPPLLERVLSRFDQPPFAREAEITALLHALGPEVFAVKAWRHFRQPGHGAAFYRHLLTRSPGLRPVP</sequence>
<dbReference type="RefSeq" id="WP_114280497.1">
    <property type="nucleotide sequence ID" value="NZ_QPJY01000008.1"/>
</dbReference>
<feature type="chain" id="PRO_5016722440" description="Basic secretory peptidase family protein" evidence="1">
    <location>
        <begin position="27"/>
        <end position="227"/>
    </location>
</feature>